<comment type="caution">
    <text evidence="2">The sequence shown here is derived from an EMBL/GenBank/DDBJ whole genome shotgun (WGS) entry which is preliminary data.</text>
</comment>
<feature type="region of interest" description="Disordered" evidence="1">
    <location>
        <begin position="49"/>
        <end position="84"/>
    </location>
</feature>
<accession>A0A9N8PRG7</accession>
<dbReference type="Proteomes" id="UP000745764">
    <property type="component" value="Unassembled WGS sequence"/>
</dbReference>
<proteinExistence type="predicted"/>
<dbReference type="AlphaFoldDB" id="A0A9N8PRG7"/>
<gene>
    <name evidence="2" type="ORF">AWRI4620_LOCUS4311</name>
</gene>
<evidence type="ECO:0000256" key="1">
    <source>
        <dbReference type="SAM" id="MobiDB-lite"/>
    </source>
</evidence>
<keyword evidence="3" id="KW-1185">Reference proteome</keyword>
<evidence type="ECO:0000313" key="2">
    <source>
        <dbReference type="EMBL" id="CAD0110056.1"/>
    </source>
</evidence>
<sequence>MAGGAGDMELSRDRESRDGKLANNSARLSSQLRSFGNMASLVDTAITTSHEIPTNNPGKFVVQQDPVEKKKAERPGVQPPKKYRHTFAVHCTTRPSCLSQDSAAPTSFTGFRNLGALVISQYPATTTVFIVN</sequence>
<dbReference type="EMBL" id="CAINUL010000005">
    <property type="protein sequence ID" value="CAD0110056.1"/>
    <property type="molecule type" value="Genomic_DNA"/>
</dbReference>
<name>A0A9N8PRG7_9PEZI</name>
<protein>
    <submittedName>
        <fullName evidence="2">Uncharacterized protein</fullName>
    </submittedName>
</protein>
<feature type="compositionally biased region" description="Basic and acidic residues" evidence="1">
    <location>
        <begin position="9"/>
        <end position="20"/>
    </location>
</feature>
<evidence type="ECO:0000313" key="3">
    <source>
        <dbReference type="Proteomes" id="UP000745764"/>
    </source>
</evidence>
<organism evidence="2 3">
    <name type="scientific">Aureobasidium uvarum</name>
    <dbReference type="NCBI Taxonomy" id="2773716"/>
    <lineage>
        <taxon>Eukaryota</taxon>
        <taxon>Fungi</taxon>
        <taxon>Dikarya</taxon>
        <taxon>Ascomycota</taxon>
        <taxon>Pezizomycotina</taxon>
        <taxon>Dothideomycetes</taxon>
        <taxon>Dothideomycetidae</taxon>
        <taxon>Dothideales</taxon>
        <taxon>Saccotheciaceae</taxon>
        <taxon>Aureobasidium</taxon>
    </lineage>
</organism>
<feature type="region of interest" description="Disordered" evidence="1">
    <location>
        <begin position="1"/>
        <end position="25"/>
    </location>
</feature>
<reference evidence="2" key="1">
    <citation type="submission" date="2020-06" db="EMBL/GenBank/DDBJ databases">
        <authorList>
            <person name="Onetto C."/>
        </authorList>
    </citation>
    <scope>NUCLEOTIDE SEQUENCE</scope>
</reference>